<keyword evidence="2" id="KW-0863">Zinc-finger</keyword>
<evidence type="ECO:0000313" key="6">
    <source>
        <dbReference type="EMBL" id="THG04606.1"/>
    </source>
</evidence>
<dbReference type="Pfam" id="PF12906">
    <property type="entry name" value="RINGv"/>
    <property type="match status" value="1"/>
</dbReference>
<dbReference type="PANTHER" id="PTHR46214:SF12">
    <property type="entry name" value="RING_FYVE_PHD ZINC FINGER SUPERFAMILY PROTEIN"/>
    <property type="match status" value="1"/>
</dbReference>
<keyword evidence="1" id="KW-0479">Metal-binding</keyword>
<accession>A0A4S4DQR3</accession>
<organism evidence="6 7">
    <name type="scientific">Camellia sinensis var. sinensis</name>
    <name type="common">China tea</name>
    <dbReference type="NCBI Taxonomy" id="542762"/>
    <lineage>
        <taxon>Eukaryota</taxon>
        <taxon>Viridiplantae</taxon>
        <taxon>Streptophyta</taxon>
        <taxon>Embryophyta</taxon>
        <taxon>Tracheophyta</taxon>
        <taxon>Spermatophyta</taxon>
        <taxon>Magnoliopsida</taxon>
        <taxon>eudicotyledons</taxon>
        <taxon>Gunneridae</taxon>
        <taxon>Pentapetalae</taxon>
        <taxon>asterids</taxon>
        <taxon>Ericales</taxon>
        <taxon>Theaceae</taxon>
        <taxon>Camellia</taxon>
    </lineage>
</organism>
<dbReference type="Proteomes" id="UP000306102">
    <property type="component" value="Unassembled WGS sequence"/>
</dbReference>
<dbReference type="InterPro" id="IPR011016">
    <property type="entry name" value="Znf_RING-CH"/>
</dbReference>
<dbReference type="Gene3D" id="3.30.40.10">
    <property type="entry name" value="Zinc/RING finger domain, C3HC4 (zinc finger)"/>
    <property type="match status" value="1"/>
</dbReference>
<dbReference type="SMR" id="A0A4S4DQR3"/>
<comment type="caution">
    <text evidence="6">The sequence shown here is derived from an EMBL/GenBank/DDBJ whole genome shotgun (WGS) entry which is preliminary data.</text>
</comment>
<evidence type="ECO:0000256" key="4">
    <source>
        <dbReference type="SAM" id="Phobius"/>
    </source>
</evidence>
<evidence type="ECO:0000256" key="1">
    <source>
        <dbReference type="ARBA" id="ARBA00022723"/>
    </source>
</evidence>
<dbReference type="SUPFAM" id="SSF57850">
    <property type="entry name" value="RING/U-box"/>
    <property type="match status" value="1"/>
</dbReference>
<feature type="transmembrane region" description="Helical" evidence="4">
    <location>
        <begin position="307"/>
        <end position="326"/>
    </location>
</feature>
<keyword evidence="4" id="KW-1133">Transmembrane helix</keyword>
<sequence length="363" mass="39373">MGKENLPQTIKGGMSVDCSLPIGSEDTGTYSVSRHSLDKEAGLPTCRVCQCAESDKRGDAVLGFLGITPPLRVAHTGSEDVRPNCKAALEDVDSDDSCNKNGRRESGFVEFVSPTGEVFICNTDVEMGFSPPQDTLIELGCSCKSDLALVHYACALKWFVNHGSTVCEICGHLAKNIKTADFKKVLVSLKDYEVLRERTVNGEPNLAQVQSNSGVDPDAVAAIRRQRLSEISLWFNPHNTNNPAIASLVVTEQPSNIVGEEVVPVENPATKWAVEGTGILLATGLLTVSLAWLIAPRVGKKTAKSGLHILLGGICALTVVVFFRFIVLTRIKYGPARYWAILFVFWFLVFGIWASRTHGAHTT</sequence>
<feature type="transmembrane region" description="Helical" evidence="4">
    <location>
        <begin position="272"/>
        <end position="295"/>
    </location>
</feature>
<name>A0A4S4DQR3_CAMSN</name>
<protein>
    <recommendedName>
        <fullName evidence="5">RING-CH-type domain-containing protein</fullName>
    </recommendedName>
</protein>
<keyword evidence="4" id="KW-0472">Membrane</keyword>
<dbReference type="SMART" id="SM00744">
    <property type="entry name" value="RINGv"/>
    <property type="match status" value="1"/>
</dbReference>
<keyword evidence="7" id="KW-1185">Reference proteome</keyword>
<dbReference type="PANTHER" id="PTHR46214">
    <property type="entry name" value="ZINC FINGER, RING-CH-TYPE"/>
    <property type="match status" value="1"/>
</dbReference>
<gene>
    <name evidence="6" type="ORF">TEA_022663</name>
</gene>
<evidence type="ECO:0000256" key="2">
    <source>
        <dbReference type="ARBA" id="ARBA00022771"/>
    </source>
</evidence>
<feature type="domain" description="RING-CH-type" evidence="5">
    <location>
        <begin position="110"/>
        <end position="177"/>
    </location>
</feature>
<keyword evidence="3" id="KW-0862">Zinc</keyword>
<reference evidence="6 7" key="1">
    <citation type="journal article" date="2018" name="Proc. Natl. Acad. Sci. U.S.A.">
        <title>Draft genome sequence of Camellia sinensis var. sinensis provides insights into the evolution of the tea genome and tea quality.</title>
        <authorList>
            <person name="Wei C."/>
            <person name="Yang H."/>
            <person name="Wang S."/>
            <person name="Zhao J."/>
            <person name="Liu C."/>
            <person name="Gao L."/>
            <person name="Xia E."/>
            <person name="Lu Y."/>
            <person name="Tai Y."/>
            <person name="She G."/>
            <person name="Sun J."/>
            <person name="Cao H."/>
            <person name="Tong W."/>
            <person name="Gao Q."/>
            <person name="Li Y."/>
            <person name="Deng W."/>
            <person name="Jiang X."/>
            <person name="Wang W."/>
            <person name="Chen Q."/>
            <person name="Zhang S."/>
            <person name="Li H."/>
            <person name="Wu J."/>
            <person name="Wang P."/>
            <person name="Li P."/>
            <person name="Shi C."/>
            <person name="Zheng F."/>
            <person name="Jian J."/>
            <person name="Huang B."/>
            <person name="Shan D."/>
            <person name="Shi M."/>
            <person name="Fang C."/>
            <person name="Yue Y."/>
            <person name="Li F."/>
            <person name="Li D."/>
            <person name="Wei S."/>
            <person name="Han B."/>
            <person name="Jiang C."/>
            <person name="Yin Y."/>
            <person name="Xia T."/>
            <person name="Zhang Z."/>
            <person name="Bennetzen J.L."/>
            <person name="Zhao S."/>
            <person name="Wan X."/>
        </authorList>
    </citation>
    <scope>NUCLEOTIDE SEQUENCE [LARGE SCALE GENOMIC DNA]</scope>
    <source>
        <strain evidence="7">cv. Shuchazao</strain>
        <tissue evidence="6">Leaf</tissue>
    </source>
</reference>
<evidence type="ECO:0000313" key="7">
    <source>
        <dbReference type="Proteomes" id="UP000306102"/>
    </source>
</evidence>
<evidence type="ECO:0000256" key="3">
    <source>
        <dbReference type="ARBA" id="ARBA00022833"/>
    </source>
</evidence>
<dbReference type="EMBL" id="SDRB02010739">
    <property type="protein sequence ID" value="THG04606.1"/>
    <property type="molecule type" value="Genomic_DNA"/>
</dbReference>
<dbReference type="PROSITE" id="PS51292">
    <property type="entry name" value="ZF_RING_CH"/>
    <property type="match status" value="1"/>
</dbReference>
<dbReference type="AlphaFoldDB" id="A0A4S4DQR3"/>
<dbReference type="InterPro" id="IPR013083">
    <property type="entry name" value="Znf_RING/FYVE/PHD"/>
</dbReference>
<proteinExistence type="predicted"/>
<evidence type="ECO:0000259" key="5">
    <source>
        <dbReference type="PROSITE" id="PS51292"/>
    </source>
</evidence>
<dbReference type="GO" id="GO:0008270">
    <property type="term" value="F:zinc ion binding"/>
    <property type="evidence" value="ECO:0007669"/>
    <property type="project" value="UniProtKB-KW"/>
</dbReference>
<keyword evidence="4" id="KW-0812">Transmembrane</keyword>
<feature type="transmembrane region" description="Helical" evidence="4">
    <location>
        <begin position="338"/>
        <end position="355"/>
    </location>
</feature>